<proteinExistence type="predicted"/>
<accession>A0ABN8E9W5</accession>
<reference evidence="2" key="1">
    <citation type="submission" date="2021-12" db="EMBL/GenBank/DDBJ databases">
        <authorList>
            <person name="King R."/>
        </authorList>
    </citation>
    <scope>NUCLEOTIDE SEQUENCE</scope>
</reference>
<dbReference type="PANTHER" id="PTHR31139">
    <property type="entry name" value="ECTOPIC P GRANULES PROTEIN 5 HOMOLOG"/>
    <property type="match status" value="1"/>
</dbReference>
<feature type="compositionally biased region" description="Polar residues" evidence="1">
    <location>
        <begin position="22"/>
        <end position="32"/>
    </location>
</feature>
<dbReference type="SUPFAM" id="SSF48371">
    <property type="entry name" value="ARM repeat"/>
    <property type="match status" value="1"/>
</dbReference>
<feature type="region of interest" description="Disordered" evidence="1">
    <location>
        <begin position="1"/>
        <end position="32"/>
    </location>
</feature>
<dbReference type="InterPro" id="IPR016024">
    <property type="entry name" value="ARM-type_fold"/>
</dbReference>
<dbReference type="PANTHER" id="PTHR31139:SF4">
    <property type="entry name" value="ECTOPIC P GRANULES PROTEIN 5 HOMOLOG"/>
    <property type="match status" value="1"/>
</dbReference>
<feature type="compositionally biased region" description="Pro residues" evidence="1">
    <location>
        <begin position="1275"/>
        <end position="1294"/>
    </location>
</feature>
<organism evidence="2 3">
    <name type="scientific">Chilo suppressalis</name>
    <name type="common">Asiatic rice borer moth</name>
    <dbReference type="NCBI Taxonomy" id="168631"/>
    <lineage>
        <taxon>Eukaryota</taxon>
        <taxon>Metazoa</taxon>
        <taxon>Ecdysozoa</taxon>
        <taxon>Arthropoda</taxon>
        <taxon>Hexapoda</taxon>
        <taxon>Insecta</taxon>
        <taxon>Pterygota</taxon>
        <taxon>Neoptera</taxon>
        <taxon>Endopterygota</taxon>
        <taxon>Lepidoptera</taxon>
        <taxon>Glossata</taxon>
        <taxon>Ditrysia</taxon>
        <taxon>Pyraloidea</taxon>
        <taxon>Crambidae</taxon>
        <taxon>Crambinae</taxon>
        <taxon>Chilo</taxon>
    </lineage>
</organism>
<dbReference type="EMBL" id="OU963906">
    <property type="protein sequence ID" value="CAH0672570.1"/>
    <property type="molecule type" value="Genomic_DNA"/>
</dbReference>
<gene>
    <name evidence="2" type="ORF">CHILSU_LOCUS2164</name>
</gene>
<feature type="compositionally biased region" description="Polar residues" evidence="1">
    <location>
        <begin position="1148"/>
        <end position="1174"/>
    </location>
</feature>
<dbReference type="Proteomes" id="UP001153292">
    <property type="component" value="Chromosome 13"/>
</dbReference>
<sequence>MATMVKEKRREKKKYKEKASKTVPSCESPPITNQAENIAEQKIPITVSDTSAASESMHESQTTTNFHTEDQIQIVQCVTKTSNKLPEHSSTAEDLTVDCSVKYDTTVITATADSQSIYSKCIGDLEKVNLSDISLASEAHECIEDNPVSQGVLETAAPSAPTLEEEVPHLLPPILIPVVNELIRLKSMPLEEAVRLFGGTVIAEVMAMSEREEAIVEAGPASGPEHPLVDLLSTLRRSLIAVEREQTQLEIGYSEEEKFRSALWKVSKRSIQAVEKCPCGLNVNFRALFEHAELQKDKLPVARLRLERLLKDVQESYCHHQHEALLAHYQIEEFISEVVKSHKGEIREALTLVLQALKRCDNAPLVLAVALERWARALTSALIDQRDLTQLLFLIHHLFRQTRSIRWAASIITVSLTDSISAAKAVALLDLLFARTRVDSAIECVEDREDAWEEVDKDGGGGAVSDGSLRERDLLALLRALPLRDLVATLLRLHPVVGQPRSYRWEGADGQGLIRACCGVRTLLHTLSRAMAAHARYSRLQRALSEVARNALHALAALDWQLDDPAGNPYSPDLERKLLGELQAVFLSGLEVLPSEMHEVPASLLVSHAAREYCYGHMLAVEKHDECFSHRVESLSLDLPRASCDMRVRVVSHAALRRRNDYELARMVLEFLFQVGVRRGKVSIGCKGACRQAAQECMSALLTAHPYLHAFALHLVAETNPVEKLDAASIECLSISKWRPQSGEVIVVLNAWAQRCPMLLPTLLSLLDCTPHEGVSLESQLTIGTWLCDYVTSRIGDGDEWCWSTLRRLRLHRTYWALSMETGAPEGKPVHLFCQAYALAARSWGHSIPMICSEGVEALYALASARTQDALHFLSPIMLVLANSPESVSTTPRFRDLFTLLMNAGPGLMQRALGRGGAPGADHLLRLMTQQLEKEHCGGVSRGSVAAVWTAALWGVAGGEALLDAALLAAPVPYLLRHLTTLARAQDEESRQQLIAATKWYAHAPLLCESALCAFHMEFELRTHIFPRLLDALHAQRITNQRIHVDNALKSLGAAVTFTSDQLTIYGAAAATLASPVSHPSSLHLWRLLMHLYLQRPPSTAVDATPPVGPLFFSGLIKSRTLAQLKRRLLKFIQHHGNEAAALKAKQNKTNVQPQTVRSKSVTKSIDNRLTTPLSIHDLTGESNESSDSELSEENKEGSESDECVSEDSNVGLLLAYHVGAERMFCEYVRWLDEGEKTKAMPHDAEIARYIPEQASQAAFSQAARARSACISPEAEPPPLPPTTIPPPVPPSPTPLEEATRALLNIRDSSRKRSRRRSIRSPLGDVNIKDPRALLAAVDKHLSHMETLSRQWCTEVVTVSSLDKALWDLVRGLRVPYHIPTLYASCSNKCKPIAYAPTEKQWCISTGAQQGIVENRSGASIAVRRLARSRPDAARSAAALLALARRSGSFEMARRMVERALQCAGAVREQCAPAAAALTSLVDLLADRWLLSSGSDCAALVKQWWIDDGSSVLSSVCVALVSPHRSNPQQVPALHAAVLSANVARARVFSTLSKFDLSKWSQSVDSNTRHGMLDSIMSAAQQWGVKPDPESLLLVELLGVQMAALCHATELCALVCACTRACVTATLPKVILQHVIQAAEKCAPDIPFDQLGHLLRELGVIWWGARTNAIPSYVERYDAYAHDSLELMIVLHRSFVDSAVHLSYASEKVGLLSWSSLQECMAAWALPPAPPSFPPALLHSKQYDNILKSVHRALDDLIQRHPGIEEVLLNQVFEWVMKTYQMVRSSSEGRVELLSLLACFGDLPWTSHQWLQPTGLQALLQVSQCGDEEVLSWCSRCCGRLEGVTWVRAAGEGGLPSLLYLWTGTTLPTTDHMLEVACGLPWGRLPVVALEDALERFFQLNYGLASPYHDLPQFKVIVAAGELAPSSVGVNSTSYSRQKRAQLVSAWGRAALAPALQSHVPAHVAALTAYLQCLAPHLVRMGIEGEEELIDLVGRALNITCIEPAAAAALPVLERFVSSSDPGMVRAILRAVAGLTAFEYFAPLADVAVRTHLAQDGTWQSVWAAWHNCIWTDPGPLCARARLYAAYAAHARQQDQDTMRTSFLALMAADIDFKKNEALVALWICVACRIARCSDSGGSGAECRAAAAGLLARWAEAPRGLLRLVLPSAGNTSPTPLHRLLCLLAQCILSTDNANAARAYESAFAAVSSSNPDIATWAQTPHPKRLPRLAMRLFPAEDKYFKHELDLAPDDT</sequence>
<name>A0ABN8E9W5_CHISP</name>
<protein>
    <submittedName>
        <fullName evidence="2">Uncharacterized protein</fullName>
    </submittedName>
</protein>
<evidence type="ECO:0000256" key="1">
    <source>
        <dbReference type="SAM" id="MobiDB-lite"/>
    </source>
</evidence>
<evidence type="ECO:0000313" key="2">
    <source>
        <dbReference type="EMBL" id="CAH0672570.1"/>
    </source>
</evidence>
<feature type="compositionally biased region" description="Low complexity" evidence="1">
    <location>
        <begin position="1262"/>
        <end position="1274"/>
    </location>
</feature>
<evidence type="ECO:0000313" key="3">
    <source>
        <dbReference type="Proteomes" id="UP001153292"/>
    </source>
</evidence>
<feature type="region of interest" description="Disordered" evidence="1">
    <location>
        <begin position="1144"/>
        <end position="1205"/>
    </location>
</feature>
<keyword evidence="3" id="KW-1185">Reference proteome</keyword>
<dbReference type="InterPro" id="IPR051436">
    <property type="entry name" value="Autophagy-related_EPG5"/>
</dbReference>
<feature type="region of interest" description="Disordered" evidence="1">
    <location>
        <begin position="1262"/>
        <end position="1296"/>
    </location>
</feature>